<dbReference type="InterPro" id="IPR036864">
    <property type="entry name" value="Zn2-C6_fun-type_DNA-bd_sf"/>
</dbReference>
<dbReference type="GO" id="GO:0006351">
    <property type="term" value="P:DNA-templated transcription"/>
    <property type="evidence" value="ECO:0007669"/>
    <property type="project" value="InterPro"/>
</dbReference>
<dbReference type="PROSITE" id="PS50048">
    <property type="entry name" value="ZN2_CY6_FUNGAL_2"/>
    <property type="match status" value="1"/>
</dbReference>
<accession>A0A4U0WNB6</accession>
<dbReference type="GO" id="GO:0003677">
    <property type="term" value="F:DNA binding"/>
    <property type="evidence" value="ECO:0007669"/>
    <property type="project" value="InterPro"/>
</dbReference>
<protein>
    <recommendedName>
        <fullName evidence="4">Zn(2)-C6 fungal-type domain-containing protein</fullName>
    </recommendedName>
</protein>
<proteinExistence type="predicted"/>
<evidence type="ECO:0000259" key="4">
    <source>
        <dbReference type="PROSITE" id="PS50048"/>
    </source>
</evidence>
<dbReference type="CDD" id="cd00067">
    <property type="entry name" value="GAL4"/>
    <property type="match status" value="1"/>
</dbReference>
<feature type="region of interest" description="Disordered" evidence="3">
    <location>
        <begin position="1"/>
        <end position="24"/>
    </location>
</feature>
<evidence type="ECO:0000256" key="1">
    <source>
        <dbReference type="ARBA" id="ARBA00022723"/>
    </source>
</evidence>
<dbReference type="PANTHER" id="PTHR47256">
    <property type="entry name" value="ZN(II)2CYS6 TRANSCRIPTION FACTOR (EUROFUNG)-RELATED"/>
    <property type="match status" value="1"/>
</dbReference>
<dbReference type="PANTHER" id="PTHR47256:SF1">
    <property type="entry name" value="ZN(II)2CYS6 TRANSCRIPTION FACTOR (EUROFUNG)"/>
    <property type="match status" value="1"/>
</dbReference>
<name>A0A4U0WNB6_9PEZI</name>
<evidence type="ECO:0000313" key="6">
    <source>
        <dbReference type="Proteomes" id="UP000308768"/>
    </source>
</evidence>
<dbReference type="OrthoDB" id="2162761at2759"/>
<keyword evidence="2" id="KW-0539">Nucleus</keyword>
<comment type="caution">
    <text evidence="5">The sequence shown here is derived from an EMBL/GenBank/DDBJ whole genome shotgun (WGS) entry which is preliminary data.</text>
</comment>
<evidence type="ECO:0000256" key="3">
    <source>
        <dbReference type="SAM" id="MobiDB-lite"/>
    </source>
</evidence>
<dbReference type="Pfam" id="PF04082">
    <property type="entry name" value="Fungal_trans"/>
    <property type="match status" value="1"/>
</dbReference>
<feature type="compositionally biased region" description="Basic and acidic residues" evidence="3">
    <location>
        <begin position="1"/>
        <end position="11"/>
    </location>
</feature>
<dbReference type="AlphaFoldDB" id="A0A4U0WNB6"/>
<organism evidence="5 6">
    <name type="scientific">Cryomyces minteri</name>
    <dbReference type="NCBI Taxonomy" id="331657"/>
    <lineage>
        <taxon>Eukaryota</taxon>
        <taxon>Fungi</taxon>
        <taxon>Dikarya</taxon>
        <taxon>Ascomycota</taxon>
        <taxon>Pezizomycotina</taxon>
        <taxon>Dothideomycetes</taxon>
        <taxon>Dothideomycetes incertae sedis</taxon>
        <taxon>Cryomyces</taxon>
    </lineage>
</organism>
<keyword evidence="1" id="KW-0479">Metal-binding</keyword>
<dbReference type="InterPro" id="IPR001138">
    <property type="entry name" value="Zn2Cys6_DnaBD"/>
</dbReference>
<feature type="region of interest" description="Disordered" evidence="3">
    <location>
        <begin position="133"/>
        <end position="159"/>
    </location>
</feature>
<dbReference type="Pfam" id="PF00172">
    <property type="entry name" value="Zn_clus"/>
    <property type="match status" value="1"/>
</dbReference>
<gene>
    <name evidence="5" type="ORF">B0A49_07973</name>
</gene>
<dbReference type="GO" id="GO:0000981">
    <property type="term" value="F:DNA-binding transcription factor activity, RNA polymerase II-specific"/>
    <property type="evidence" value="ECO:0007669"/>
    <property type="project" value="InterPro"/>
</dbReference>
<keyword evidence="6" id="KW-1185">Reference proteome</keyword>
<evidence type="ECO:0000313" key="5">
    <source>
        <dbReference type="EMBL" id="TKA64762.1"/>
    </source>
</evidence>
<dbReference type="InterPro" id="IPR053187">
    <property type="entry name" value="Notoamide_regulator"/>
</dbReference>
<dbReference type="SUPFAM" id="SSF57701">
    <property type="entry name" value="Zn2/Cys6 DNA-binding domain"/>
    <property type="match status" value="1"/>
</dbReference>
<dbReference type="SMART" id="SM00066">
    <property type="entry name" value="GAL4"/>
    <property type="match status" value="1"/>
</dbReference>
<evidence type="ECO:0000256" key="2">
    <source>
        <dbReference type="ARBA" id="ARBA00023242"/>
    </source>
</evidence>
<dbReference type="CDD" id="cd12148">
    <property type="entry name" value="fungal_TF_MHR"/>
    <property type="match status" value="1"/>
</dbReference>
<feature type="domain" description="Zn(2)-C6 fungal-type" evidence="4">
    <location>
        <begin position="34"/>
        <end position="65"/>
    </location>
</feature>
<dbReference type="InterPro" id="IPR007219">
    <property type="entry name" value="XnlR_reg_dom"/>
</dbReference>
<dbReference type="STRING" id="331657.A0A4U0WNB6"/>
<reference evidence="5 6" key="1">
    <citation type="submission" date="2017-03" db="EMBL/GenBank/DDBJ databases">
        <title>Genomes of endolithic fungi from Antarctica.</title>
        <authorList>
            <person name="Coleine C."/>
            <person name="Masonjones S."/>
            <person name="Stajich J.E."/>
        </authorList>
    </citation>
    <scope>NUCLEOTIDE SEQUENCE [LARGE SCALE GENOMIC DNA]</scope>
    <source>
        <strain evidence="5 6">CCFEE 5187</strain>
    </source>
</reference>
<dbReference type="Proteomes" id="UP000308768">
    <property type="component" value="Unassembled WGS sequence"/>
</dbReference>
<sequence length="309" mass="34426">MVRPILPKDENVVSPTPDSAPEYKSSKRRCVSSACVPFRKRKSKCDGGTPSCSTCTAVYHTECAYDIDSDHRRKGALKRDIKSLRERNGALGVIVASIRSLPESDVADIVSHIRVDDDLDALAESLRRSVNLPRQSDSQTLEADAFSNERKPALSNTSDARQYGHTSCLGLVTEDQDMSPWSPIVPVAPLGLSWTSVTNDVEFINHLMNLYFTWPHPFYQLFSRECFLFDMQKGRTKYCSALLVNAILACSCHFSDRIAARAIPDDPRSAGDHFFAEAKRILNEYETPDLTTVQALGVMSVREASYGRL</sequence>
<dbReference type="EMBL" id="NAJN01001222">
    <property type="protein sequence ID" value="TKA64762.1"/>
    <property type="molecule type" value="Genomic_DNA"/>
</dbReference>
<dbReference type="GO" id="GO:0008270">
    <property type="term" value="F:zinc ion binding"/>
    <property type="evidence" value="ECO:0007669"/>
    <property type="project" value="InterPro"/>
</dbReference>
<dbReference type="Gene3D" id="4.10.240.10">
    <property type="entry name" value="Zn(2)-C6 fungal-type DNA-binding domain"/>
    <property type="match status" value="1"/>
</dbReference>